<feature type="region of interest" description="Disordered" evidence="1">
    <location>
        <begin position="155"/>
        <end position="175"/>
    </location>
</feature>
<name>A0A8X6FE27_TRICU</name>
<sequence>FSLNPSSDFLDEKVGEVKSLYPGLERAILQAEKAQKMKIKDRLKKYSIGACNSGDLCTVSFYEDKIRKGCENRTPASTSKDNSKYFFCSEDMRNSYKNGASANISLDWEDIVEKNMERKRKKDWEDVVEKNMKREGEKDWEDVVEKNMKRKRRKEDKIENSCRNGMPPSISNDSSTCESLLLEGRALHEAIEEIRKNVLPSTQKLQTYIILPYETSPVIDTNESSSNEGTIIYENEESDPDSEQFIKNSPLLHEPFDEEFFSPPQDLISS</sequence>
<protein>
    <submittedName>
        <fullName evidence="2">Uncharacterized protein</fullName>
    </submittedName>
</protein>
<evidence type="ECO:0000313" key="3">
    <source>
        <dbReference type="Proteomes" id="UP000887116"/>
    </source>
</evidence>
<feature type="compositionally biased region" description="Polar residues" evidence="1">
    <location>
        <begin position="220"/>
        <end position="229"/>
    </location>
</feature>
<dbReference type="EMBL" id="BMAO01031798">
    <property type="protein sequence ID" value="GFQ77708.1"/>
    <property type="molecule type" value="Genomic_DNA"/>
</dbReference>
<dbReference type="AlphaFoldDB" id="A0A8X6FE27"/>
<reference evidence="2" key="1">
    <citation type="submission" date="2020-07" db="EMBL/GenBank/DDBJ databases">
        <title>Multicomponent nature underlies the extraordinary mechanical properties of spider dragline silk.</title>
        <authorList>
            <person name="Kono N."/>
            <person name="Nakamura H."/>
            <person name="Mori M."/>
            <person name="Yoshida Y."/>
            <person name="Ohtoshi R."/>
            <person name="Malay A.D."/>
            <person name="Moran D.A.P."/>
            <person name="Tomita M."/>
            <person name="Numata K."/>
            <person name="Arakawa K."/>
        </authorList>
    </citation>
    <scope>NUCLEOTIDE SEQUENCE</scope>
</reference>
<proteinExistence type="predicted"/>
<evidence type="ECO:0000313" key="2">
    <source>
        <dbReference type="EMBL" id="GFQ77708.1"/>
    </source>
</evidence>
<organism evidence="2 3">
    <name type="scientific">Trichonephila clavata</name>
    <name type="common">Joro spider</name>
    <name type="synonym">Nephila clavata</name>
    <dbReference type="NCBI Taxonomy" id="2740835"/>
    <lineage>
        <taxon>Eukaryota</taxon>
        <taxon>Metazoa</taxon>
        <taxon>Ecdysozoa</taxon>
        <taxon>Arthropoda</taxon>
        <taxon>Chelicerata</taxon>
        <taxon>Arachnida</taxon>
        <taxon>Araneae</taxon>
        <taxon>Araneomorphae</taxon>
        <taxon>Entelegynae</taxon>
        <taxon>Araneoidea</taxon>
        <taxon>Nephilidae</taxon>
        <taxon>Trichonephila</taxon>
    </lineage>
</organism>
<feature type="region of interest" description="Disordered" evidence="1">
    <location>
        <begin position="220"/>
        <end position="270"/>
    </location>
</feature>
<feature type="non-terminal residue" evidence="2">
    <location>
        <position position="270"/>
    </location>
</feature>
<comment type="caution">
    <text evidence="2">The sequence shown here is derived from an EMBL/GenBank/DDBJ whole genome shotgun (WGS) entry which is preliminary data.</text>
</comment>
<keyword evidence="3" id="KW-1185">Reference proteome</keyword>
<evidence type="ECO:0000256" key="1">
    <source>
        <dbReference type="SAM" id="MobiDB-lite"/>
    </source>
</evidence>
<dbReference type="Proteomes" id="UP000887116">
    <property type="component" value="Unassembled WGS sequence"/>
</dbReference>
<gene>
    <name evidence="2" type="ORF">TNCT_493821</name>
</gene>
<accession>A0A8X6FE27</accession>
<dbReference type="OrthoDB" id="10633666at2759"/>